<dbReference type="PATRIC" id="fig|1121015.4.peg.1546"/>
<accession>A0A091AWJ6</accession>
<sequence length="118" mass="12853">MGSYRFERDTDQGAGENAGDSLEDDVARALGEIDWVERFAIHANEANDLQVVADVIFDEDWPDHCAANPGHVAQVFRRYGLRTIGDSANSKIVANDPLSADPATGDDAEGLDLFLMED</sequence>
<name>A0A091AWJ6_9GAMM</name>
<feature type="compositionally biased region" description="Basic and acidic residues" evidence="1">
    <location>
        <begin position="1"/>
        <end position="11"/>
    </location>
</feature>
<keyword evidence="3" id="KW-1185">Reference proteome</keyword>
<evidence type="ECO:0000313" key="3">
    <source>
        <dbReference type="Proteomes" id="UP000029385"/>
    </source>
</evidence>
<dbReference type="Proteomes" id="UP000029385">
    <property type="component" value="Unassembled WGS sequence"/>
</dbReference>
<reference evidence="2 3" key="1">
    <citation type="submission" date="2013-09" db="EMBL/GenBank/DDBJ databases">
        <title>Genome sequencing of Arenimonas oryziterrae.</title>
        <authorList>
            <person name="Chen F."/>
            <person name="Wang G."/>
        </authorList>
    </citation>
    <scope>NUCLEOTIDE SEQUENCE [LARGE SCALE GENOMIC DNA]</scope>
    <source>
        <strain evidence="2 3">YC6267</strain>
    </source>
</reference>
<organism evidence="2 3">
    <name type="scientific">Arenimonas oryziterrae DSM 21050 = YC6267</name>
    <dbReference type="NCBI Taxonomy" id="1121015"/>
    <lineage>
        <taxon>Bacteria</taxon>
        <taxon>Pseudomonadati</taxon>
        <taxon>Pseudomonadota</taxon>
        <taxon>Gammaproteobacteria</taxon>
        <taxon>Lysobacterales</taxon>
        <taxon>Lysobacteraceae</taxon>
        <taxon>Arenimonas</taxon>
    </lineage>
</organism>
<protein>
    <submittedName>
        <fullName evidence="2">Uncharacterized protein</fullName>
    </submittedName>
</protein>
<comment type="caution">
    <text evidence="2">The sequence shown here is derived from an EMBL/GenBank/DDBJ whole genome shotgun (WGS) entry which is preliminary data.</text>
</comment>
<dbReference type="RefSeq" id="WP_022968521.1">
    <property type="nucleotide sequence ID" value="NZ_ATVD01000001.1"/>
</dbReference>
<dbReference type="AlphaFoldDB" id="A0A091AWJ6"/>
<proteinExistence type="predicted"/>
<dbReference type="EMBL" id="AVCI01000005">
    <property type="protein sequence ID" value="KFN43657.1"/>
    <property type="molecule type" value="Genomic_DNA"/>
</dbReference>
<evidence type="ECO:0000313" key="2">
    <source>
        <dbReference type="EMBL" id="KFN43657.1"/>
    </source>
</evidence>
<feature type="region of interest" description="Disordered" evidence="1">
    <location>
        <begin position="1"/>
        <end position="23"/>
    </location>
</feature>
<evidence type="ECO:0000256" key="1">
    <source>
        <dbReference type="SAM" id="MobiDB-lite"/>
    </source>
</evidence>
<gene>
    <name evidence="2" type="ORF">N789_10295</name>
</gene>